<dbReference type="PANTHER" id="PTHR38834">
    <property type="entry name" value="PERIPLASMIC SUBSTRATE BINDING PROTEIN FAMILY 3"/>
    <property type="match status" value="1"/>
</dbReference>
<dbReference type="Gene3D" id="3.40.190.10">
    <property type="entry name" value="Periplasmic binding protein-like II"/>
    <property type="match status" value="2"/>
</dbReference>
<comment type="caution">
    <text evidence="2">The sequence shown here is derived from an EMBL/GenBank/DDBJ whole genome shotgun (WGS) entry which is preliminary data.</text>
</comment>
<reference evidence="2" key="1">
    <citation type="journal article" date="2015" name="Int. J. Syst. Evol. Microbiol.">
        <title>Rhizobium oryzicola sp. nov., potential plant-growth-promoting endophytic bacteria isolated from rice roots.</title>
        <authorList>
            <person name="Zhang X.X."/>
            <person name="Gao J.S."/>
            <person name="Cao Y.H."/>
            <person name="Sheirdil R.A."/>
            <person name="Wang X.C."/>
            <person name="Zhang L."/>
        </authorList>
    </citation>
    <scope>NUCLEOTIDE SEQUENCE</scope>
    <source>
        <strain evidence="2">05753</strain>
    </source>
</reference>
<gene>
    <name evidence="2" type="ORF">Q2T52_09490</name>
</gene>
<organism evidence="2 3">
    <name type="scientific">Rhizobium oryzicola</name>
    <dbReference type="NCBI Taxonomy" id="1232668"/>
    <lineage>
        <taxon>Bacteria</taxon>
        <taxon>Pseudomonadati</taxon>
        <taxon>Pseudomonadota</taxon>
        <taxon>Alphaproteobacteria</taxon>
        <taxon>Hyphomicrobiales</taxon>
        <taxon>Rhizobiaceae</taxon>
        <taxon>Rhizobium/Agrobacterium group</taxon>
        <taxon>Rhizobium</taxon>
    </lineage>
</organism>
<dbReference type="EMBL" id="JAUKWQ010000002">
    <property type="protein sequence ID" value="MDO1582331.1"/>
    <property type="molecule type" value="Genomic_DNA"/>
</dbReference>
<dbReference type="RefSeq" id="WP_302076473.1">
    <property type="nucleotide sequence ID" value="NZ_JAUKWQ010000002.1"/>
</dbReference>
<accession>A0ABT8SVI9</accession>
<feature type="domain" description="Solute-binding protein family 3/N-terminal" evidence="1">
    <location>
        <begin position="26"/>
        <end position="236"/>
    </location>
</feature>
<proteinExistence type="predicted"/>
<sequence>MRSLVLAGAFIFVQFGTVSATELKLVTQSYPPYSFLGADGTPIGASVEEMQSILVGTDIAYTMEIVPSARALALAETLDQFCFFGAGRLAERETRFKWVSPLFADATLLVANSHTSVHPATLADAKSMTIGTQRDTAIATILQNSGFRRLDLSSSFELTLAKLMERRIDLMTIRAATYRKLKREFQPLRAVLTLTDQEFGIACNKNIPDKVIAKLRAGLDRIRADGTMRSIFTKYGIEPD</sequence>
<keyword evidence="3" id="KW-1185">Reference proteome</keyword>
<evidence type="ECO:0000313" key="3">
    <source>
        <dbReference type="Proteomes" id="UP001169006"/>
    </source>
</evidence>
<dbReference type="PANTHER" id="PTHR38834:SF3">
    <property type="entry name" value="SOLUTE-BINDING PROTEIN FAMILY 3_N-TERMINAL DOMAIN-CONTAINING PROTEIN"/>
    <property type="match status" value="1"/>
</dbReference>
<dbReference type="Proteomes" id="UP001169006">
    <property type="component" value="Unassembled WGS sequence"/>
</dbReference>
<dbReference type="Pfam" id="PF00497">
    <property type="entry name" value="SBP_bac_3"/>
    <property type="match status" value="1"/>
</dbReference>
<evidence type="ECO:0000313" key="2">
    <source>
        <dbReference type="EMBL" id="MDO1582331.1"/>
    </source>
</evidence>
<dbReference type="SUPFAM" id="SSF53850">
    <property type="entry name" value="Periplasmic binding protein-like II"/>
    <property type="match status" value="1"/>
</dbReference>
<evidence type="ECO:0000259" key="1">
    <source>
        <dbReference type="Pfam" id="PF00497"/>
    </source>
</evidence>
<protein>
    <submittedName>
        <fullName evidence="2">Transporter substrate-binding domain-containing protein</fullName>
    </submittedName>
</protein>
<reference evidence="2" key="2">
    <citation type="submission" date="2023-07" db="EMBL/GenBank/DDBJ databases">
        <authorList>
            <person name="Sun H."/>
        </authorList>
    </citation>
    <scope>NUCLEOTIDE SEQUENCE</scope>
    <source>
        <strain evidence="2">05753</strain>
    </source>
</reference>
<dbReference type="InterPro" id="IPR001638">
    <property type="entry name" value="Solute-binding_3/MltF_N"/>
</dbReference>
<name>A0ABT8SVI9_9HYPH</name>